<protein>
    <submittedName>
        <fullName evidence="1">Uncharacterized protein</fullName>
    </submittedName>
</protein>
<evidence type="ECO:0000313" key="2">
    <source>
        <dbReference type="Proteomes" id="UP000289996"/>
    </source>
</evidence>
<evidence type="ECO:0000313" key="1">
    <source>
        <dbReference type="EMBL" id="VDG29446.1"/>
    </source>
</evidence>
<accession>A0A660E171</accession>
<name>A0A660E171_9LACO</name>
<gene>
    <name evidence="1" type="ORF">MUDAN_MDHGFNIF_01001</name>
</gene>
<dbReference type="EMBL" id="UYIG01000141">
    <property type="protein sequence ID" value="VDG29446.1"/>
    <property type="molecule type" value="Genomic_DNA"/>
</dbReference>
<dbReference type="AlphaFoldDB" id="A0A660E171"/>
<reference evidence="1 2" key="1">
    <citation type="submission" date="2018-11" db="EMBL/GenBank/DDBJ databases">
        <authorList>
            <person name="Wuyts S."/>
        </authorList>
    </citation>
    <scope>NUCLEOTIDE SEQUENCE [LARGE SCALE GENOMIC DNA]</scope>
    <source>
        <strain evidence="1">Lactobacillus mudanjiangensis AMBF249</strain>
    </source>
</reference>
<proteinExistence type="predicted"/>
<organism evidence="1 2">
    <name type="scientific">Lactiplantibacillus mudanjiangensis</name>
    <dbReference type="NCBI Taxonomy" id="1296538"/>
    <lineage>
        <taxon>Bacteria</taxon>
        <taxon>Bacillati</taxon>
        <taxon>Bacillota</taxon>
        <taxon>Bacilli</taxon>
        <taxon>Lactobacillales</taxon>
        <taxon>Lactobacillaceae</taxon>
        <taxon>Lactiplantibacillus</taxon>
    </lineage>
</organism>
<keyword evidence="2" id="KW-1185">Reference proteome</keyword>
<dbReference type="Proteomes" id="UP000289996">
    <property type="component" value="Unassembled WGS sequence"/>
</dbReference>
<sequence>MAPAVKTSLVRMIFPGLRCGRLLRLAVLARLKSEVEARILAGADPTAGRITGWRRWHKTLLPRHYASK</sequence>